<accession>A0A177BW14</accession>
<protein>
    <submittedName>
        <fullName evidence="2">Uncharacterized protein</fullName>
    </submittedName>
</protein>
<sequence>MTSLCSTIPMEQPQRSFRFLSYTGPPEPKPGPRRSQLKKVPPSDDEYPNIDEFLGEEPGSNSVRGNEEDLVRAAHGVGVVDSTCSADNEANYEIYGSGRGSGGVGSVSSTNEREDVSMATTQEASHTTPFRGSSEEDVIVINDSDDDRKAKGDDQSGSTCEPSGSAREGLFMIYESLNQGSNTRCSTVEFKPKNNDRQTYTPIDSDDNGGNRSVRAEIGSRKQESPSAAIPKPPSEECSIGPHNVIGPKSNDSRAHRSVSVPQQGLGFAPQTRAVSESLYLTSSDGEAQDAQPRKIERVVDQSKPLPFANTGPV</sequence>
<evidence type="ECO:0000256" key="1">
    <source>
        <dbReference type="SAM" id="MobiDB-lite"/>
    </source>
</evidence>
<gene>
    <name evidence="2" type="ORF">CC84DRAFT_1264876</name>
</gene>
<evidence type="ECO:0000313" key="3">
    <source>
        <dbReference type="Proteomes" id="UP000077069"/>
    </source>
</evidence>
<dbReference type="Proteomes" id="UP000077069">
    <property type="component" value="Unassembled WGS sequence"/>
</dbReference>
<feature type="compositionally biased region" description="Polar residues" evidence="1">
    <location>
        <begin position="273"/>
        <end position="286"/>
    </location>
</feature>
<feature type="region of interest" description="Disordered" evidence="1">
    <location>
        <begin position="92"/>
        <end position="314"/>
    </location>
</feature>
<reference evidence="2 3" key="1">
    <citation type="submission" date="2016-05" db="EMBL/GenBank/DDBJ databases">
        <title>Comparative analysis of secretome profiles of manganese(II)-oxidizing ascomycete fungi.</title>
        <authorList>
            <consortium name="DOE Joint Genome Institute"/>
            <person name="Zeiner C.A."/>
            <person name="Purvine S.O."/>
            <person name="Zink E.M."/>
            <person name="Wu S."/>
            <person name="Pasa-Tolic L."/>
            <person name="Chaput D.L."/>
            <person name="Haridas S."/>
            <person name="Grigoriev I.V."/>
            <person name="Santelli C.M."/>
            <person name="Hansel C.M."/>
        </authorList>
    </citation>
    <scope>NUCLEOTIDE SEQUENCE [LARGE SCALE GENOMIC DNA]</scope>
    <source>
        <strain evidence="2 3">AP3s5-JAC2a</strain>
    </source>
</reference>
<dbReference type="RefSeq" id="XP_018028922.1">
    <property type="nucleotide sequence ID" value="XM_018185346.1"/>
</dbReference>
<dbReference type="OrthoDB" id="10577077at2759"/>
<keyword evidence="3" id="KW-1185">Reference proteome</keyword>
<dbReference type="EMBL" id="KV441566">
    <property type="protein sequence ID" value="OAF98556.1"/>
    <property type="molecule type" value="Genomic_DNA"/>
</dbReference>
<feature type="compositionally biased region" description="Polar residues" evidence="1">
    <location>
        <begin position="176"/>
        <end position="186"/>
    </location>
</feature>
<feature type="compositionally biased region" description="Basic and acidic residues" evidence="1">
    <location>
        <begin position="292"/>
        <end position="301"/>
    </location>
</feature>
<proteinExistence type="predicted"/>
<organism evidence="2 3">
    <name type="scientific">Paraphaeosphaeria sporulosa</name>
    <dbReference type="NCBI Taxonomy" id="1460663"/>
    <lineage>
        <taxon>Eukaryota</taxon>
        <taxon>Fungi</taxon>
        <taxon>Dikarya</taxon>
        <taxon>Ascomycota</taxon>
        <taxon>Pezizomycotina</taxon>
        <taxon>Dothideomycetes</taxon>
        <taxon>Pleosporomycetidae</taxon>
        <taxon>Pleosporales</taxon>
        <taxon>Massarineae</taxon>
        <taxon>Didymosphaeriaceae</taxon>
        <taxon>Paraphaeosphaeria</taxon>
    </lineage>
</organism>
<name>A0A177BW14_9PLEO</name>
<feature type="region of interest" description="Disordered" evidence="1">
    <location>
        <begin position="1"/>
        <end position="64"/>
    </location>
</feature>
<feature type="compositionally biased region" description="Acidic residues" evidence="1">
    <location>
        <begin position="43"/>
        <end position="55"/>
    </location>
</feature>
<evidence type="ECO:0000313" key="2">
    <source>
        <dbReference type="EMBL" id="OAF98556.1"/>
    </source>
</evidence>
<dbReference type="GeneID" id="28768832"/>
<feature type="compositionally biased region" description="Basic and acidic residues" evidence="1">
    <location>
        <begin position="214"/>
        <end position="224"/>
    </location>
</feature>
<dbReference type="AlphaFoldDB" id="A0A177BW14"/>
<dbReference type="InParanoid" id="A0A177BW14"/>
<feature type="compositionally biased region" description="Polar residues" evidence="1">
    <location>
        <begin position="118"/>
        <end position="131"/>
    </location>
</feature>